<name>A0A507D1I8_9FUNG</name>
<reference evidence="2 3" key="1">
    <citation type="journal article" date="2019" name="Sci. Rep.">
        <title>Comparative genomics of chytrid fungi reveal insights into the obligate biotrophic and pathogenic lifestyle of Synchytrium endobioticum.</title>
        <authorList>
            <person name="van de Vossenberg B.T.L.H."/>
            <person name="Warris S."/>
            <person name="Nguyen H.D.T."/>
            <person name="van Gent-Pelzer M.P.E."/>
            <person name="Joly D.L."/>
            <person name="van de Geest H.C."/>
            <person name="Bonants P.J.M."/>
            <person name="Smith D.S."/>
            <person name="Levesque C.A."/>
            <person name="van der Lee T.A.J."/>
        </authorList>
    </citation>
    <scope>NUCLEOTIDE SEQUENCE [LARGE SCALE GENOMIC DNA]</scope>
    <source>
        <strain evidence="2 3">LEV6574</strain>
    </source>
</reference>
<evidence type="ECO:0000313" key="3">
    <source>
        <dbReference type="Proteomes" id="UP000320475"/>
    </source>
</evidence>
<feature type="compositionally biased region" description="Basic and acidic residues" evidence="1">
    <location>
        <begin position="34"/>
        <end position="53"/>
    </location>
</feature>
<dbReference type="VEuPathDB" id="FungiDB:SeMB42_g06359"/>
<accession>A0A507D1I8</accession>
<evidence type="ECO:0000313" key="2">
    <source>
        <dbReference type="EMBL" id="TPX45197.1"/>
    </source>
</evidence>
<feature type="compositionally biased region" description="Pro residues" evidence="1">
    <location>
        <begin position="107"/>
        <end position="147"/>
    </location>
</feature>
<dbReference type="PRINTS" id="PR01217">
    <property type="entry name" value="PRICHEXTENSN"/>
</dbReference>
<sequence length="303" mass="33200">MPAVTRARMARAPRPRWVRRDGRLVRVDDAEETHIVEERQRHPANRMEAHGDQEAVYAGDAAGSRPRRRPRAGCVRRTNPTQNRSTTLKKRPATRTTTATRTRPTRPTTPPPPSPSPTPPPPPPSPPTPPTPPTPPPPPLPLPLPQTPPLRLLPWEIPVQHPPPPFLVPEPTGLDFRFTNAEADAYANAGDRPQDLTDLPNDLREAADVCVAHVARMLGPHASAECLRLTASITYRCLIQAPVQEFHELVDIAVGAGAVALAYDDKSVDAVRALAYFTAWDAAVIGQLQKKVLRAIAYSVENL</sequence>
<dbReference type="AlphaFoldDB" id="A0A507D1I8"/>
<dbReference type="EMBL" id="QEAM01000150">
    <property type="protein sequence ID" value="TPX45197.1"/>
    <property type="molecule type" value="Genomic_DNA"/>
</dbReference>
<gene>
    <name evidence="2" type="ORF">SeLEV6574_g04008</name>
</gene>
<feature type="region of interest" description="Disordered" evidence="1">
    <location>
        <begin position="34"/>
        <end position="147"/>
    </location>
</feature>
<feature type="compositionally biased region" description="Low complexity" evidence="1">
    <location>
        <begin position="94"/>
        <end position="106"/>
    </location>
</feature>
<comment type="caution">
    <text evidence="2">The sequence shown here is derived from an EMBL/GenBank/DDBJ whole genome shotgun (WGS) entry which is preliminary data.</text>
</comment>
<protein>
    <submittedName>
        <fullName evidence="2">Uncharacterized protein</fullName>
    </submittedName>
</protein>
<dbReference type="VEuPathDB" id="FungiDB:SeMB42_g07424"/>
<dbReference type="Proteomes" id="UP000320475">
    <property type="component" value="Unassembled WGS sequence"/>
</dbReference>
<organism evidence="2 3">
    <name type="scientific">Synchytrium endobioticum</name>
    <dbReference type="NCBI Taxonomy" id="286115"/>
    <lineage>
        <taxon>Eukaryota</taxon>
        <taxon>Fungi</taxon>
        <taxon>Fungi incertae sedis</taxon>
        <taxon>Chytridiomycota</taxon>
        <taxon>Chytridiomycota incertae sedis</taxon>
        <taxon>Chytridiomycetes</taxon>
        <taxon>Synchytriales</taxon>
        <taxon>Synchytriaceae</taxon>
        <taxon>Synchytrium</taxon>
    </lineage>
</organism>
<evidence type="ECO:0000256" key="1">
    <source>
        <dbReference type="SAM" id="MobiDB-lite"/>
    </source>
</evidence>
<proteinExistence type="predicted"/>